<sequence>MNTGTKELKSILEELDELRLPHMSAELETLYKQPAFVNTGRLELISAIIHAEYIVTVTNRYTSRLKKAKLKGSDSCLDQCVDSKERQYQPLDIVQTLSSLDFVRNGMNLCIFGASDSGKTYLARALVAEACREYRVGYYHCEELASELAAIRKIDFKQYQKKVKAIINLDLVILDDFLLHPITEDDEVKALYDVLEKRNELSRSCIICSQREPKAWPSMLMEDEVSSNSLLKRVTKHYIVMIERKVTD</sequence>
<dbReference type="Pfam" id="PF01695">
    <property type="entry name" value="IstB_IS21"/>
    <property type="match status" value="1"/>
</dbReference>
<organism evidence="2 3">
    <name type="scientific">Porcincola intestinalis</name>
    <dbReference type="NCBI Taxonomy" id="2606632"/>
    <lineage>
        <taxon>Bacteria</taxon>
        <taxon>Bacillati</taxon>
        <taxon>Bacillota</taxon>
        <taxon>Clostridia</taxon>
        <taxon>Lachnospirales</taxon>
        <taxon>Lachnospiraceae</taxon>
        <taxon>Porcincola</taxon>
    </lineage>
</organism>
<evidence type="ECO:0000313" key="3">
    <source>
        <dbReference type="Proteomes" id="UP000481852"/>
    </source>
</evidence>
<dbReference type="SUPFAM" id="SSF52540">
    <property type="entry name" value="P-loop containing nucleoside triphosphate hydrolases"/>
    <property type="match status" value="1"/>
</dbReference>
<dbReference type="CDD" id="cd00009">
    <property type="entry name" value="AAA"/>
    <property type="match status" value="1"/>
</dbReference>
<dbReference type="PIRSF" id="PIRSF003073">
    <property type="entry name" value="DNAC_TnpB_IstB"/>
    <property type="match status" value="1"/>
</dbReference>
<comment type="caution">
    <text evidence="2">The sequence shown here is derived from an EMBL/GenBank/DDBJ whole genome shotgun (WGS) entry which is preliminary data.</text>
</comment>
<accession>A0A6L5X4R7</accession>
<feature type="domain" description="IstB-like ATP-binding" evidence="1">
    <location>
        <begin position="14"/>
        <end position="238"/>
    </location>
</feature>
<protein>
    <submittedName>
        <fullName evidence="2">Transposase</fullName>
    </submittedName>
</protein>
<dbReference type="Proteomes" id="UP000481852">
    <property type="component" value="Unassembled WGS sequence"/>
</dbReference>
<evidence type="ECO:0000259" key="1">
    <source>
        <dbReference type="Pfam" id="PF01695"/>
    </source>
</evidence>
<dbReference type="InterPro" id="IPR028350">
    <property type="entry name" value="DNAC/IstB-like"/>
</dbReference>
<dbReference type="PANTHER" id="PTHR30050:SF4">
    <property type="entry name" value="ATP-BINDING PROTEIN RV3427C IN INSERTION SEQUENCE-RELATED"/>
    <property type="match status" value="1"/>
</dbReference>
<evidence type="ECO:0000313" key="2">
    <source>
        <dbReference type="EMBL" id="MSS14368.1"/>
    </source>
</evidence>
<dbReference type="AlphaFoldDB" id="A0A6L5X4R7"/>
<dbReference type="GO" id="GO:0005524">
    <property type="term" value="F:ATP binding"/>
    <property type="evidence" value="ECO:0007669"/>
    <property type="project" value="InterPro"/>
</dbReference>
<name>A0A6L5X4R7_9FIRM</name>
<proteinExistence type="predicted"/>
<reference evidence="2 3" key="1">
    <citation type="submission" date="2019-08" db="EMBL/GenBank/DDBJ databases">
        <title>In-depth cultivation of the pig gut microbiome towards novel bacterial diversity and tailored functional studies.</title>
        <authorList>
            <person name="Wylensek D."/>
            <person name="Hitch T.C.A."/>
            <person name="Clavel T."/>
        </authorList>
    </citation>
    <scope>NUCLEOTIDE SEQUENCE [LARGE SCALE GENOMIC DNA]</scope>
    <source>
        <strain evidence="2 3">Oil+RF-744-WCA-WT-11</strain>
    </source>
</reference>
<keyword evidence="3" id="KW-1185">Reference proteome</keyword>
<dbReference type="InterPro" id="IPR002611">
    <property type="entry name" value="IstB_ATP-bd"/>
</dbReference>
<dbReference type="PANTHER" id="PTHR30050">
    <property type="entry name" value="CHROMOSOMAL REPLICATION INITIATOR PROTEIN DNAA"/>
    <property type="match status" value="1"/>
</dbReference>
<dbReference type="Gene3D" id="3.40.50.300">
    <property type="entry name" value="P-loop containing nucleotide triphosphate hydrolases"/>
    <property type="match status" value="1"/>
</dbReference>
<dbReference type="RefSeq" id="WP_154523947.1">
    <property type="nucleotide sequence ID" value="NZ_VULZ01000003.1"/>
</dbReference>
<dbReference type="EMBL" id="VULZ01000003">
    <property type="protein sequence ID" value="MSS14368.1"/>
    <property type="molecule type" value="Genomic_DNA"/>
</dbReference>
<gene>
    <name evidence="2" type="ORF">FYJ35_04820</name>
</gene>
<dbReference type="GO" id="GO:0006260">
    <property type="term" value="P:DNA replication"/>
    <property type="evidence" value="ECO:0007669"/>
    <property type="project" value="TreeGrafter"/>
</dbReference>
<dbReference type="InterPro" id="IPR027417">
    <property type="entry name" value="P-loop_NTPase"/>
</dbReference>